<dbReference type="PROSITE" id="PS51257">
    <property type="entry name" value="PROKAR_LIPOPROTEIN"/>
    <property type="match status" value="1"/>
</dbReference>
<keyword evidence="2" id="KW-0472">Membrane</keyword>
<evidence type="ECO:0000313" key="6">
    <source>
        <dbReference type="Proteomes" id="UP000028931"/>
    </source>
</evidence>
<dbReference type="HOGENOM" id="CLU_161369_0_0_6"/>
<evidence type="ECO:0000259" key="4">
    <source>
        <dbReference type="Pfam" id="PF04355"/>
    </source>
</evidence>
<organism evidence="5 6">
    <name type="scientific">Pseudomonas alkylphenolica</name>
    <dbReference type="NCBI Taxonomy" id="237609"/>
    <lineage>
        <taxon>Bacteria</taxon>
        <taxon>Pseudomonadati</taxon>
        <taxon>Pseudomonadota</taxon>
        <taxon>Gammaproteobacteria</taxon>
        <taxon>Pseudomonadales</taxon>
        <taxon>Pseudomonadaceae</taxon>
        <taxon>Pseudomonas</taxon>
    </lineage>
</organism>
<dbReference type="InterPro" id="IPR007450">
    <property type="entry name" value="BamE_dom"/>
</dbReference>
<dbReference type="OrthoDB" id="7003922at2"/>
<keyword evidence="5" id="KW-0238">DNA-binding</keyword>
<dbReference type="AlphaFoldDB" id="A0A077FD24"/>
<dbReference type="EMBL" id="CP009048">
    <property type="protein sequence ID" value="AIL62540.1"/>
    <property type="molecule type" value="Genomic_DNA"/>
</dbReference>
<protein>
    <submittedName>
        <fullName evidence="5">DNA-binding transcriptional activator OsmE</fullName>
    </submittedName>
</protein>
<dbReference type="GO" id="GO:0003677">
    <property type="term" value="F:DNA binding"/>
    <property type="evidence" value="ECO:0007669"/>
    <property type="project" value="UniProtKB-KW"/>
</dbReference>
<keyword evidence="1 3" id="KW-0732">Signal</keyword>
<evidence type="ECO:0000256" key="3">
    <source>
        <dbReference type="SAM" id="SignalP"/>
    </source>
</evidence>
<name>A0A077FD24_9PSED</name>
<evidence type="ECO:0000256" key="2">
    <source>
        <dbReference type="ARBA" id="ARBA00023136"/>
    </source>
</evidence>
<dbReference type="KEGG" id="palk:PSAKL28_33810"/>
<dbReference type="Proteomes" id="UP000028931">
    <property type="component" value="Chromosome"/>
</dbReference>
<evidence type="ECO:0000256" key="1">
    <source>
        <dbReference type="ARBA" id="ARBA00022729"/>
    </source>
</evidence>
<proteinExistence type="predicted"/>
<gene>
    <name evidence="5" type="ORF">PSAKL28_33810</name>
</gene>
<dbReference type="InterPro" id="IPR037873">
    <property type="entry name" value="BamE-like"/>
</dbReference>
<dbReference type="GO" id="GO:0019867">
    <property type="term" value="C:outer membrane"/>
    <property type="evidence" value="ECO:0007669"/>
    <property type="project" value="InterPro"/>
</dbReference>
<accession>A0A077FD24</accession>
<reference evidence="5 6" key="1">
    <citation type="submission" date="2014-07" db="EMBL/GenBank/DDBJ databases">
        <authorList>
            <person name="Lee K."/>
            <person name="Lim J.Y."/>
            <person name="Hwang I."/>
        </authorList>
    </citation>
    <scope>NUCLEOTIDE SEQUENCE [LARGE SCALE GENOMIC DNA]</scope>
    <source>
        <strain evidence="5 6">KL28</strain>
    </source>
</reference>
<feature type="signal peptide" evidence="3">
    <location>
        <begin position="1"/>
        <end position="19"/>
    </location>
</feature>
<dbReference type="Gene3D" id="3.30.1450.10">
    <property type="match status" value="1"/>
</dbReference>
<dbReference type="Pfam" id="PF04355">
    <property type="entry name" value="BamE"/>
    <property type="match status" value="1"/>
</dbReference>
<feature type="domain" description="Outer membrane protein assembly factor BamE" evidence="4">
    <location>
        <begin position="25"/>
        <end position="89"/>
    </location>
</feature>
<dbReference type="eggNOG" id="COG2913">
    <property type="taxonomic scope" value="Bacteria"/>
</dbReference>
<sequence>MNKAIFALVAMLSAASGCATDAYVYRDQPLVAKVETGMDKERVQNIGGKPLSETQRTVVPGTCFDYMLTQAGKKQPYHVSFDGAGKVDHTSFMTCAEWSRAQQKSREAPSNMGGYGGSGY</sequence>
<evidence type="ECO:0000313" key="5">
    <source>
        <dbReference type="EMBL" id="AIL62540.1"/>
    </source>
</evidence>
<dbReference type="RefSeq" id="WP_038612727.1">
    <property type="nucleotide sequence ID" value="NZ_CP009048.1"/>
</dbReference>
<feature type="chain" id="PRO_5001718726" evidence="3">
    <location>
        <begin position="20"/>
        <end position="120"/>
    </location>
</feature>
<dbReference type="NCBIfam" id="NF008423">
    <property type="entry name" value="PRK11251.1"/>
    <property type="match status" value="1"/>
</dbReference>